<keyword evidence="5" id="KW-1185">Reference proteome</keyword>
<evidence type="ECO:0000256" key="1">
    <source>
        <dbReference type="ARBA" id="ARBA00022723"/>
    </source>
</evidence>
<dbReference type="RefSeq" id="WP_338193831.1">
    <property type="nucleotide sequence ID" value="NZ_AP027268.1"/>
</dbReference>
<dbReference type="GO" id="GO:0008270">
    <property type="term" value="F:zinc ion binding"/>
    <property type="evidence" value="ECO:0007669"/>
    <property type="project" value="InterPro"/>
</dbReference>
<gene>
    <name evidence="4" type="ORF">MACH07_22210</name>
</gene>
<feature type="domain" description="CMP/dCMP-type deaminase" evidence="3">
    <location>
        <begin position="2"/>
        <end position="110"/>
    </location>
</feature>
<reference evidence="4 5" key="1">
    <citation type="submission" date="2023-01" db="EMBL/GenBank/DDBJ databases">
        <title>Complete genome sequence of Muricauda aquimarina strain IFOP_LL357.</title>
        <authorList>
            <person name="Gajardo G."/>
            <person name="Ueki S."/>
            <person name="Maruyama F."/>
        </authorList>
    </citation>
    <scope>NUCLEOTIDE SEQUENCE [LARGE SCALE GENOMIC DNA]</scope>
    <source>
        <strain evidence="4 5">IFOP_LL357</strain>
    </source>
</reference>
<evidence type="ECO:0000313" key="5">
    <source>
        <dbReference type="Proteomes" id="UP001330184"/>
    </source>
</evidence>
<dbReference type="InterPro" id="IPR002125">
    <property type="entry name" value="CMP_dCMP_dom"/>
</dbReference>
<dbReference type="SUPFAM" id="SSF53927">
    <property type="entry name" value="Cytidine deaminase-like"/>
    <property type="match status" value="1"/>
</dbReference>
<dbReference type="Proteomes" id="UP001330184">
    <property type="component" value="Chromosome"/>
</dbReference>
<dbReference type="AlphaFoldDB" id="A0AA48HPN5"/>
<evidence type="ECO:0000259" key="3">
    <source>
        <dbReference type="PROSITE" id="PS51747"/>
    </source>
</evidence>
<keyword evidence="2" id="KW-0862">Zinc</keyword>
<dbReference type="EMBL" id="AP027268">
    <property type="protein sequence ID" value="BDW93389.1"/>
    <property type="molecule type" value="Genomic_DNA"/>
</dbReference>
<evidence type="ECO:0000313" key="4">
    <source>
        <dbReference type="EMBL" id="BDW93389.1"/>
    </source>
</evidence>
<dbReference type="PANTHER" id="PTHR11079">
    <property type="entry name" value="CYTOSINE DEAMINASE FAMILY MEMBER"/>
    <property type="match status" value="1"/>
</dbReference>
<evidence type="ECO:0000256" key="2">
    <source>
        <dbReference type="ARBA" id="ARBA00022833"/>
    </source>
</evidence>
<keyword evidence="1" id="KW-0479">Metal-binding</keyword>
<dbReference type="CDD" id="cd01285">
    <property type="entry name" value="nucleoside_deaminase"/>
    <property type="match status" value="1"/>
</dbReference>
<organism evidence="4 5">
    <name type="scientific">Flagellimonas marinaquae</name>
    <dbReference type="NCBI Taxonomy" id="254955"/>
    <lineage>
        <taxon>Bacteria</taxon>
        <taxon>Pseudomonadati</taxon>
        <taxon>Bacteroidota</taxon>
        <taxon>Flavobacteriia</taxon>
        <taxon>Flavobacteriales</taxon>
        <taxon>Flavobacteriaceae</taxon>
        <taxon>Flagellimonas</taxon>
    </lineage>
</organism>
<dbReference type="PROSITE" id="PS51747">
    <property type="entry name" value="CYT_DCMP_DEAMINASES_2"/>
    <property type="match status" value="1"/>
</dbReference>
<dbReference type="Pfam" id="PF00383">
    <property type="entry name" value="dCMP_cyt_deam_1"/>
    <property type="match status" value="1"/>
</dbReference>
<accession>A0AA48HPN5</accession>
<dbReference type="GO" id="GO:0016787">
    <property type="term" value="F:hydrolase activity"/>
    <property type="evidence" value="ECO:0007669"/>
    <property type="project" value="InterPro"/>
</dbReference>
<dbReference type="InterPro" id="IPR016193">
    <property type="entry name" value="Cytidine_deaminase-like"/>
</dbReference>
<sequence>MQDFTQYMEICEALAESALSKGNSMVGSLILLDGKIVAKAEETATSKKDISCHAEMEVIRKARKIIGKNMSGAILISNKEPCVMCSYSIRFHRIDTVIYKAKSKHLGGCSGHFNLLTSNQVPKEWGPPVTCIQIKK</sequence>
<dbReference type="InterPro" id="IPR016192">
    <property type="entry name" value="APOBEC/CMP_deaminase_Zn-bd"/>
</dbReference>
<dbReference type="PANTHER" id="PTHR11079:SF162">
    <property type="entry name" value="RIBOFLAVIN BIOSYNTHESIS PROTEIN PYRD, CHLOROPLASTIC"/>
    <property type="match status" value="1"/>
</dbReference>
<protein>
    <recommendedName>
        <fullName evidence="3">CMP/dCMP-type deaminase domain-containing protein</fullName>
    </recommendedName>
</protein>
<dbReference type="PROSITE" id="PS00903">
    <property type="entry name" value="CYT_DCMP_DEAMINASES_1"/>
    <property type="match status" value="1"/>
</dbReference>
<proteinExistence type="predicted"/>
<name>A0AA48HPN5_9FLAO</name>
<dbReference type="Gene3D" id="3.40.140.10">
    <property type="entry name" value="Cytidine Deaminase, domain 2"/>
    <property type="match status" value="1"/>
</dbReference>